<dbReference type="EMBL" id="CP013344">
    <property type="protein sequence ID" value="AMU88461.1"/>
    <property type="molecule type" value="Genomic_DNA"/>
</dbReference>
<dbReference type="AlphaFoldDB" id="A0AAC8YYB0"/>
<keyword evidence="2" id="KW-1185">Reference proteome</keyword>
<dbReference type="Proteomes" id="UP000076088">
    <property type="component" value="Chromosome"/>
</dbReference>
<dbReference type="Pfam" id="PF08665">
    <property type="entry name" value="PglZ"/>
    <property type="match status" value="1"/>
</dbReference>
<protein>
    <submittedName>
        <fullName evidence="1">Alkaline phosphatase</fullName>
    </submittedName>
</protein>
<dbReference type="NCBIfam" id="NF033449">
    <property type="entry name" value="BREX_PglZ_3"/>
    <property type="match status" value="1"/>
</dbReference>
<dbReference type="RefSeq" id="WP_054725467.1">
    <property type="nucleotide sequence ID" value="NZ_CP009429.1"/>
</dbReference>
<reference evidence="2" key="1">
    <citation type="submission" date="2015-11" db="EMBL/GenBank/DDBJ databases">
        <title>Complete genome sequence of a polyethylene-glycol degrader Sphingopyxis macrogoltabida 203N (NBRC 111659).</title>
        <authorList>
            <person name="Yoshiyuki O."/>
            <person name="Shouta N."/>
            <person name="Nagata Y."/>
            <person name="Numata M."/>
            <person name="Tsuchikane K."/>
            <person name="Hosoyama A."/>
            <person name="Yamazoe A."/>
            <person name="Tsuda M."/>
            <person name="Fujita N."/>
            <person name="Kawai F."/>
        </authorList>
    </citation>
    <scope>NUCLEOTIDE SEQUENCE [LARGE SCALE GENOMIC DNA]</scope>
    <source>
        <strain evidence="2">203N</strain>
    </source>
</reference>
<proteinExistence type="predicted"/>
<accession>A0AAC8YYB0</accession>
<dbReference type="KEGG" id="smaz:LH19_05380"/>
<reference evidence="1 2" key="2">
    <citation type="journal article" date="2016" name="Genome Announc.">
        <title>Complete Genome Sequence of Sphingopyxis macrogoltabida Strain 203N (NBRC 111659), a Polyethylene Glycol Degrader.</title>
        <authorList>
            <person name="Ohtsubo Y."/>
            <person name="Nonoyama S."/>
            <person name="Nagata Y."/>
            <person name="Numata M."/>
            <person name="Tsuchikane K."/>
            <person name="Hosoyama A."/>
            <person name="Yamazoe A."/>
            <person name="Tsuda M."/>
            <person name="Fujita N."/>
            <person name="Kawai F."/>
        </authorList>
    </citation>
    <scope>NUCLEOTIDE SEQUENCE [LARGE SCALE GENOMIC DNA]</scope>
    <source>
        <strain evidence="1 2">203N</strain>
    </source>
</reference>
<organism evidence="1 2">
    <name type="scientific">Sphingopyxis macrogoltabida</name>
    <name type="common">Sphingomonas macrogoltabidus</name>
    <dbReference type="NCBI Taxonomy" id="33050"/>
    <lineage>
        <taxon>Bacteria</taxon>
        <taxon>Pseudomonadati</taxon>
        <taxon>Pseudomonadota</taxon>
        <taxon>Alphaproteobacteria</taxon>
        <taxon>Sphingomonadales</taxon>
        <taxon>Sphingomonadaceae</taxon>
        <taxon>Sphingopyxis</taxon>
    </lineage>
</organism>
<sequence>MSVWTDRILREFPADLARFWIACDPDLVLLDEHVLQSLRDRGFELVSYDDPMAFRAYYEERYRSAWDQGRNPPSAALILHLSSNDSDVLPWDYLKQARTVRLGLADLFDKLSSSVLRQTGAVYYEKLYDAHQAHASQVLGDAATSDFILTHVFKIVPVLIDDEVALWREVFRLHLRGWSLPAVLADRMAATLRSRSILAHLPITELVEDRAFALRTIQAAWLAYLQSFGAAPGASGTQDEGSVSSFAIPFDHPDIRMVVDSLFLDGSLEPVAFEAASALAPAWIQVGIKKDVQGQAQFIAESATALAEDLPGESAHHREWLSFAQRMGDILSKFFELPVELGDDVSLHVEHLQQSADDSFQGWLVRHFADLPSLPVSKAPVMLHHVPRHLSYRRNESGGRQALLLFDGLAIDQWYKIRGRLTAKLPSIEIDEGACFAWLPSLTSVSRQTVFSGLRPREFAGTIESTAAEPTLWAKFWQDAGLRRNEIVYLKGVKRREDLSRIADAVSGPSIKIAGIVVDMVDEIVHGAILGKRGIASQIDDWCDTGFVDQLITLLLDQGFEIFLTSDHGNVDAKGIGRLSQGVLSEIKGERVRVYRSADLASSVPADLDAFRFDLPGLPVDFLPVYPKGRGAFTGVGDRVVAHGGMSVEELIVPFVRITQQSSSHEK</sequence>
<evidence type="ECO:0000313" key="2">
    <source>
        <dbReference type="Proteomes" id="UP000076088"/>
    </source>
</evidence>
<gene>
    <name evidence="1" type="ORF">ATM17_05310</name>
</gene>
<name>A0AAC8YYB0_SPHMC</name>
<evidence type="ECO:0000313" key="1">
    <source>
        <dbReference type="EMBL" id="AMU88461.1"/>
    </source>
</evidence>